<evidence type="ECO:0000313" key="2">
    <source>
        <dbReference type="EMBL" id="KAF2002218.1"/>
    </source>
</evidence>
<accession>A0A6A5WMI5</accession>
<protein>
    <submittedName>
        <fullName evidence="2">Uncharacterized protein</fullName>
    </submittedName>
</protein>
<organism evidence="2 3">
    <name type="scientific">Amniculicola lignicola CBS 123094</name>
    <dbReference type="NCBI Taxonomy" id="1392246"/>
    <lineage>
        <taxon>Eukaryota</taxon>
        <taxon>Fungi</taxon>
        <taxon>Dikarya</taxon>
        <taxon>Ascomycota</taxon>
        <taxon>Pezizomycotina</taxon>
        <taxon>Dothideomycetes</taxon>
        <taxon>Pleosporomycetidae</taxon>
        <taxon>Pleosporales</taxon>
        <taxon>Amniculicolaceae</taxon>
        <taxon>Amniculicola</taxon>
    </lineage>
</organism>
<dbReference type="OrthoDB" id="3685058at2759"/>
<proteinExistence type="predicted"/>
<dbReference type="AlphaFoldDB" id="A0A6A5WMI5"/>
<evidence type="ECO:0000256" key="1">
    <source>
        <dbReference type="SAM" id="MobiDB-lite"/>
    </source>
</evidence>
<keyword evidence="3" id="KW-1185">Reference proteome</keyword>
<name>A0A6A5WMI5_9PLEO</name>
<feature type="region of interest" description="Disordered" evidence="1">
    <location>
        <begin position="232"/>
        <end position="253"/>
    </location>
</feature>
<sequence>MIETLKDLKHGKNSYESLNLERTASQILHHMEDKECEDSLESTRARVLANAKAIYGPTRQLDVISFAPTSSRKIGAAIVEHNPTGRSYIHCTSAREDTRLAACEHLLVITEDLLARLIDAEGISSSGWLPATPQAQHAAACVSASQVGSTVAGSIMSGSVAGSVPVSRRSSVQPLECLIHRRLPHHQLHLHGAALDFYNPTPPLGRTNSDHTFQRQQHSLIPRTNSEVLQAPKPVPVGRGPGGRVQWNLGSES</sequence>
<gene>
    <name evidence="2" type="ORF">P154DRAFT_431134</name>
</gene>
<dbReference type="Proteomes" id="UP000799779">
    <property type="component" value="Unassembled WGS sequence"/>
</dbReference>
<dbReference type="EMBL" id="ML977578">
    <property type="protein sequence ID" value="KAF2002218.1"/>
    <property type="molecule type" value="Genomic_DNA"/>
</dbReference>
<evidence type="ECO:0000313" key="3">
    <source>
        <dbReference type="Proteomes" id="UP000799779"/>
    </source>
</evidence>
<reference evidence="2" key="1">
    <citation type="journal article" date="2020" name="Stud. Mycol.">
        <title>101 Dothideomycetes genomes: a test case for predicting lifestyles and emergence of pathogens.</title>
        <authorList>
            <person name="Haridas S."/>
            <person name="Albert R."/>
            <person name="Binder M."/>
            <person name="Bloem J."/>
            <person name="Labutti K."/>
            <person name="Salamov A."/>
            <person name="Andreopoulos B."/>
            <person name="Baker S."/>
            <person name="Barry K."/>
            <person name="Bills G."/>
            <person name="Bluhm B."/>
            <person name="Cannon C."/>
            <person name="Castanera R."/>
            <person name="Culley D."/>
            <person name="Daum C."/>
            <person name="Ezra D."/>
            <person name="Gonzalez J."/>
            <person name="Henrissat B."/>
            <person name="Kuo A."/>
            <person name="Liang C."/>
            <person name="Lipzen A."/>
            <person name="Lutzoni F."/>
            <person name="Magnuson J."/>
            <person name="Mondo S."/>
            <person name="Nolan M."/>
            <person name="Ohm R."/>
            <person name="Pangilinan J."/>
            <person name="Park H.-J."/>
            <person name="Ramirez L."/>
            <person name="Alfaro M."/>
            <person name="Sun H."/>
            <person name="Tritt A."/>
            <person name="Yoshinaga Y."/>
            <person name="Zwiers L.-H."/>
            <person name="Turgeon B."/>
            <person name="Goodwin S."/>
            <person name="Spatafora J."/>
            <person name="Crous P."/>
            <person name="Grigoriev I."/>
        </authorList>
    </citation>
    <scope>NUCLEOTIDE SEQUENCE</scope>
    <source>
        <strain evidence="2">CBS 123094</strain>
    </source>
</reference>